<dbReference type="InterPro" id="IPR039535">
    <property type="entry name" value="ASST-like"/>
</dbReference>
<dbReference type="InterPro" id="IPR011047">
    <property type="entry name" value="Quinoprotein_ADH-like_sf"/>
</dbReference>
<dbReference type="SUPFAM" id="SSF50998">
    <property type="entry name" value="Quinoprotein alcohol dehydrogenase-like"/>
    <property type="match status" value="1"/>
</dbReference>
<feature type="signal peptide" evidence="2">
    <location>
        <begin position="1"/>
        <end position="29"/>
    </location>
</feature>
<name>A0A6J4RIJ6_9ACTN</name>
<dbReference type="PANTHER" id="PTHR35340:SF5">
    <property type="entry name" value="ASST-DOMAIN-CONTAINING PROTEIN"/>
    <property type="match status" value="1"/>
</dbReference>
<keyword evidence="2" id="KW-0732">Signal</keyword>
<dbReference type="Pfam" id="PF14269">
    <property type="entry name" value="Arylsulfotran_2"/>
    <property type="match status" value="1"/>
</dbReference>
<proteinExistence type="predicted"/>
<protein>
    <recommendedName>
        <fullName evidence="4">Arylsulfotransferase N-terminal domain-containing protein</fullName>
    </recommendedName>
</protein>
<feature type="region of interest" description="Disordered" evidence="1">
    <location>
        <begin position="131"/>
        <end position="151"/>
    </location>
</feature>
<accession>A0A6J4RIJ6</accession>
<sequence length="600" mass="65070">MRITVVKRILLTTGLVAAAAPCLSATALAAGRDGRVAVFPAPGTTSAAARTEISFRFVAPGAGITVSVSGSSSGRVAGDLRPHLDGAGVSFVPARRLRGGERVTVRTDLAIHGARDGDFRFTVARRPTPRQVNDGRLELPRIPPGTADTFRSSDLEAPKVRVTRGPAEGTSPGEIFLAPVSLRDNPNPDGPMIVDERGRLVWFRQAQGGKVFDFKTQTFEGRPVLTWWEGRFALGWGYGEYTVLDDSYREILRIRGANGYRADFHDMVLTPRNTALVLVYDRVRRDLRSVGGPRDGVVVDNVIQEIEPRTGRVLFEWHSVDAVPLARSRSKVQGNRTHDYFHANSVEVDGDGNLIVSARNTCSLYKIERETGALLWTLGGRRSDFKMGRGSRFCFQHDARRVADGAISLLDNAAGPPKLRAQSRAILLDVDEQARTVRLRRAYQHPGRFSAPNQASARVQPNGNVFVGWGAVPVFSEFSPDGRLLLDGIIASGKGSYRAVRSPWTGRPSSLPSIASQRRGARLAVWASWNGATEVARWEVLAGDSPEALSPAQRLASTGFETAISLPAAPRYVAVRALDAEGRELGRSRVVEAGRSADGG</sequence>
<evidence type="ECO:0000256" key="1">
    <source>
        <dbReference type="SAM" id="MobiDB-lite"/>
    </source>
</evidence>
<feature type="chain" id="PRO_5039102098" description="Arylsulfotransferase N-terminal domain-containing protein" evidence="2">
    <location>
        <begin position="30"/>
        <end position="600"/>
    </location>
</feature>
<dbReference type="PANTHER" id="PTHR35340">
    <property type="entry name" value="PQQ ENZYME REPEAT PROTEIN-RELATED"/>
    <property type="match status" value="1"/>
</dbReference>
<dbReference type="EMBL" id="CADCVJ010000122">
    <property type="protein sequence ID" value="CAA9474503.1"/>
    <property type="molecule type" value="Genomic_DNA"/>
</dbReference>
<reference evidence="3" key="1">
    <citation type="submission" date="2020-02" db="EMBL/GenBank/DDBJ databases">
        <authorList>
            <person name="Meier V. D."/>
        </authorList>
    </citation>
    <scope>NUCLEOTIDE SEQUENCE</scope>
    <source>
        <strain evidence="3">AVDCRST_MAG38</strain>
    </source>
</reference>
<dbReference type="InterPro" id="IPR053143">
    <property type="entry name" value="Arylsulfate_ST"/>
</dbReference>
<evidence type="ECO:0008006" key="4">
    <source>
        <dbReference type="Google" id="ProtNLM"/>
    </source>
</evidence>
<organism evidence="3">
    <name type="scientific">uncultured Solirubrobacteraceae bacterium</name>
    <dbReference type="NCBI Taxonomy" id="1162706"/>
    <lineage>
        <taxon>Bacteria</taxon>
        <taxon>Bacillati</taxon>
        <taxon>Actinomycetota</taxon>
        <taxon>Thermoleophilia</taxon>
        <taxon>Solirubrobacterales</taxon>
        <taxon>Solirubrobacteraceae</taxon>
        <taxon>environmental samples</taxon>
    </lineage>
</organism>
<gene>
    <name evidence="3" type="ORF">AVDCRST_MAG38-1559</name>
</gene>
<evidence type="ECO:0000256" key="2">
    <source>
        <dbReference type="SAM" id="SignalP"/>
    </source>
</evidence>
<dbReference type="AlphaFoldDB" id="A0A6J4RIJ6"/>
<evidence type="ECO:0000313" key="3">
    <source>
        <dbReference type="EMBL" id="CAA9474503.1"/>
    </source>
</evidence>